<organism evidence="1 2">
    <name type="scientific">Paenibacillus agricola</name>
    <dbReference type="NCBI Taxonomy" id="2716264"/>
    <lineage>
        <taxon>Bacteria</taxon>
        <taxon>Bacillati</taxon>
        <taxon>Bacillota</taxon>
        <taxon>Bacilli</taxon>
        <taxon>Bacillales</taxon>
        <taxon>Paenibacillaceae</taxon>
        <taxon>Paenibacillus</taxon>
    </lineage>
</organism>
<sequence>MGIELLEFVRISIFRMCEHYLPKLKLALESVDKEVLWKHEKETLNSIGGIVLHVGSHIQRHVIRYLNSGKIEGGIENHFPDEVATSPSDLIQFITQRFNSWKEVMIDYTDGNKDEKNLDMFDIYHLVEHTGYHLGQIIDRVQRLTYSNFQFVQNGINEKSLKDLIYKDCIRGSWNKPLGE</sequence>
<name>A0ABX0JJN7_9BACL</name>
<evidence type="ECO:0000313" key="1">
    <source>
        <dbReference type="EMBL" id="NHN34136.1"/>
    </source>
</evidence>
<keyword evidence="2" id="KW-1185">Reference proteome</keyword>
<gene>
    <name evidence="1" type="ORF">G9U52_30410</name>
</gene>
<reference evidence="1" key="1">
    <citation type="submission" date="2020-03" db="EMBL/GenBank/DDBJ databases">
        <title>Draft sequencing of Paenibacilllus sp. S3N08.</title>
        <authorList>
            <person name="Kim D.-U."/>
        </authorList>
    </citation>
    <scope>NUCLEOTIDE SEQUENCE</scope>
    <source>
        <strain evidence="1">S3N08</strain>
    </source>
</reference>
<evidence type="ECO:0000313" key="2">
    <source>
        <dbReference type="Proteomes" id="UP001165962"/>
    </source>
</evidence>
<accession>A0ABX0JJN7</accession>
<dbReference type="EMBL" id="JAAOIW010000016">
    <property type="protein sequence ID" value="NHN34136.1"/>
    <property type="molecule type" value="Genomic_DNA"/>
</dbReference>
<proteinExistence type="predicted"/>
<dbReference type="Gene3D" id="1.20.120.450">
    <property type="entry name" value="dinb family like domain"/>
    <property type="match status" value="1"/>
</dbReference>
<dbReference type="SUPFAM" id="SSF109854">
    <property type="entry name" value="DinB/YfiT-like putative metalloenzymes"/>
    <property type="match status" value="1"/>
</dbReference>
<dbReference type="InterPro" id="IPR034660">
    <property type="entry name" value="DinB/YfiT-like"/>
</dbReference>
<dbReference type="Proteomes" id="UP001165962">
    <property type="component" value="Unassembled WGS sequence"/>
</dbReference>
<dbReference type="RefSeq" id="WP_166154782.1">
    <property type="nucleotide sequence ID" value="NZ_JAAOIW010000016.1"/>
</dbReference>
<comment type="caution">
    <text evidence="1">The sequence shown here is derived from an EMBL/GenBank/DDBJ whole genome shotgun (WGS) entry which is preliminary data.</text>
</comment>
<protein>
    <submittedName>
        <fullName evidence="1">DinB family protein</fullName>
    </submittedName>
</protein>